<dbReference type="RefSeq" id="WP_033490006.1">
    <property type="nucleotide sequence ID" value="NZ_CP006018.1"/>
</dbReference>
<comment type="cofactor">
    <cofactor evidence="10 13">
        <name>a divalent metal cation</name>
        <dbReference type="ChEBI" id="CHEBI:60240"/>
    </cofactor>
    <text evidence="10 13">Binds 1 divalent metal cation per subunit.</text>
</comment>
<protein>
    <recommendedName>
        <fullName evidence="7 10">Ribulose-phosphate 3-epimerase</fullName>
        <ecNumber evidence="7 10">5.1.3.1</ecNumber>
    </recommendedName>
</protein>
<keyword evidence="10 11" id="KW-0119">Carbohydrate metabolism</keyword>
<feature type="binding site" evidence="14">
    <location>
        <position position="175"/>
    </location>
    <ligand>
        <name>substrate</name>
    </ligand>
</feature>
<organism evidence="15 16">
    <name type="scientific">Bifidobacterium [indicum] DSM 20214 = LMG 11587</name>
    <dbReference type="NCBI Taxonomy" id="1341694"/>
    <lineage>
        <taxon>Bacteria</taxon>
        <taxon>Bacillati</taxon>
        <taxon>Actinomycetota</taxon>
        <taxon>Actinomycetes</taxon>
        <taxon>Bifidobacteriales</taxon>
        <taxon>Bifidobacteriaceae</taxon>
        <taxon>Bifidobacterium</taxon>
    </lineage>
</organism>
<dbReference type="InterPro" id="IPR013785">
    <property type="entry name" value="Aldolase_TIM"/>
</dbReference>
<sequence length="221" mass="24010">MSIQIAPSILSADFANLERDLRAIANADMVHVDVMDHHFVPNLTLGEPVVERICQVTDLPVDVHLMIEDPDRWAPEFAKLGVASVTFHTGAVHAPVRLARQLHDMGVKACLAVRPAEPVEPIFDILDEFDMILVMTVEPGFGGQKFLDNQMAKTRRLRDQITARGLDTRIQVDGGVSPATAPIVAEAGADVLVAGSAVYGADDPAKAIDQIRQAAQESYRD</sequence>
<dbReference type="EC" id="5.1.3.1" evidence="7 10"/>
<evidence type="ECO:0000256" key="6">
    <source>
        <dbReference type="ARBA" id="ARBA00009541"/>
    </source>
</evidence>
<evidence type="ECO:0000256" key="7">
    <source>
        <dbReference type="ARBA" id="ARBA00013188"/>
    </source>
</evidence>
<comment type="cofactor">
    <cofactor evidence="5">
        <name>Fe(2+)</name>
        <dbReference type="ChEBI" id="CHEBI:29033"/>
    </cofactor>
</comment>
<gene>
    <name evidence="10" type="primary">rpe</name>
    <name evidence="15" type="ORF">BINDI_0571</name>
</gene>
<comment type="similarity">
    <text evidence="6 10 11">Belongs to the ribulose-phosphate 3-epimerase family.</text>
</comment>
<keyword evidence="9 10" id="KW-0413">Isomerase</keyword>
<dbReference type="FunFam" id="3.20.20.70:FF:000004">
    <property type="entry name" value="Ribulose-phosphate 3-epimerase"/>
    <property type="match status" value="1"/>
</dbReference>
<feature type="binding site" evidence="10 13">
    <location>
        <position position="33"/>
    </location>
    <ligand>
        <name>a divalent metal cation</name>
        <dbReference type="ChEBI" id="CHEBI:60240"/>
    </ligand>
</feature>
<dbReference type="GO" id="GO:0046872">
    <property type="term" value="F:metal ion binding"/>
    <property type="evidence" value="ECO:0007669"/>
    <property type="project" value="UniProtKB-UniRule"/>
</dbReference>
<dbReference type="Proteomes" id="UP000028569">
    <property type="component" value="Chromosome"/>
</dbReference>
<evidence type="ECO:0000256" key="5">
    <source>
        <dbReference type="ARBA" id="ARBA00001954"/>
    </source>
</evidence>
<dbReference type="PANTHER" id="PTHR11749">
    <property type="entry name" value="RIBULOSE-5-PHOSPHATE-3-EPIMERASE"/>
    <property type="match status" value="1"/>
</dbReference>
<comment type="pathway">
    <text evidence="10">Carbohydrate degradation.</text>
</comment>
<feature type="binding site" evidence="10 13">
    <location>
        <position position="64"/>
    </location>
    <ligand>
        <name>a divalent metal cation</name>
        <dbReference type="ChEBI" id="CHEBI:60240"/>
    </ligand>
</feature>
<evidence type="ECO:0000256" key="3">
    <source>
        <dbReference type="ARBA" id="ARBA00001941"/>
    </source>
</evidence>
<evidence type="ECO:0000256" key="4">
    <source>
        <dbReference type="ARBA" id="ARBA00001947"/>
    </source>
</evidence>
<comment type="catalytic activity">
    <reaction evidence="1 10 11">
        <text>D-ribulose 5-phosphate = D-xylulose 5-phosphate</text>
        <dbReference type="Rhea" id="RHEA:13677"/>
        <dbReference type="ChEBI" id="CHEBI:57737"/>
        <dbReference type="ChEBI" id="CHEBI:58121"/>
        <dbReference type="EC" id="5.1.3.1"/>
    </reaction>
</comment>
<dbReference type="GO" id="GO:0004750">
    <property type="term" value="F:D-ribulose-phosphate 3-epimerase activity"/>
    <property type="evidence" value="ECO:0007669"/>
    <property type="project" value="UniProtKB-UniRule"/>
</dbReference>
<feature type="binding site" evidence="10 13">
    <location>
        <position position="173"/>
    </location>
    <ligand>
        <name>a divalent metal cation</name>
        <dbReference type="ChEBI" id="CHEBI:60240"/>
    </ligand>
</feature>
<dbReference type="NCBIfam" id="NF004076">
    <property type="entry name" value="PRK05581.1-4"/>
    <property type="match status" value="1"/>
</dbReference>
<dbReference type="Pfam" id="PF00834">
    <property type="entry name" value="Ribul_P_3_epim"/>
    <property type="match status" value="1"/>
</dbReference>
<evidence type="ECO:0000256" key="14">
    <source>
        <dbReference type="PIRSR" id="PIRSR001461-3"/>
    </source>
</evidence>
<keyword evidence="13" id="KW-0464">Manganese</keyword>
<evidence type="ECO:0000256" key="12">
    <source>
        <dbReference type="PIRSR" id="PIRSR001461-1"/>
    </source>
</evidence>
<feature type="binding site" evidence="10 14">
    <location>
        <begin position="140"/>
        <end position="143"/>
    </location>
    <ligand>
        <name>substrate</name>
    </ligand>
</feature>
<evidence type="ECO:0000313" key="16">
    <source>
        <dbReference type="Proteomes" id="UP000028569"/>
    </source>
</evidence>
<dbReference type="PROSITE" id="PS01085">
    <property type="entry name" value="RIBUL_P_3_EPIMER_1"/>
    <property type="match status" value="1"/>
</dbReference>
<evidence type="ECO:0000256" key="1">
    <source>
        <dbReference type="ARBA" id="ARBA00001782"/>
    </source>
</evidence>
<dbReference type="EMBL" id="CP006018">
    <property type="protein sequence ID" value="AIC91849.1"/>
    <property type="molecule type" value="Genomic_DNA"/>
</dbReference>
<keyword evidence="13" id="KW-0862">Zinc</keyword>
<comment type="cofactor">
    <cofactor evidence="3">
        <name>Co(2+)</name>
        <dbReference type="ChEBI" id="CHEBI:48828"/>
    </cofactor>
</comment>
<keyword evidence="16" id="KW-1185">Reference proteome</keyword>
<dbReference type="GO" id="GO:0006098">
    <property type="term" value="P:pentose-phosphate shunt"/>
    <property type="evidence" value="ECO:0007669"/>
    <property type="project" value="UniProtKB-UniRule"/>
</dbReference>
<keyword evidence="13" id="KW-0170">Cobalt</keyword>
<dbReference type="OrthoDB" id="1645589at2"/>
<feature type="binding site" evidence="10">
    <location>
        <begin position="173"/>
        <end position="175"/>
    </location>
    <ligand>
        <name>substrate</name>
    </ligand>
</feature>
<dbReference type="PIRSF" id="PIRSF001461">
    <property type="entry name" value="RPE"/>
    <property type="match status" value="1"/>
</dbReference>
<dbReference type="HOGENOM" id="CLU_054856_2_1_11"/>
<evidence type="ECO:0000313" key="15">
    <source>
        <dbReference type="EMBL" id="AIC91849.1"/>
    </source>
</evidence>
<comment type="cofactor">
    <cofactor evidence="4">
        <name>Zn(2+)</name>
        <dbReference type="ChEBI" id="CHEBI:29105"/>
    </cofactor>
</comment>
<dbReference type="AlphaFoldDB" id="A0A087VU48"/>
<dbReference type="KEGG" id="bii:BINDI_0571"/>
<reference evidence="15 16" key="1">
    <citation type="journal article" date="2014" name="Appl. Environ. Microbiol.">
        <title>Genomic encyclopedia of type strains of the genus Bifidobacterium.</title>
        <authorList>
            <person name="Milani C."/>
            <person name="Lugli G.A."/>
            <person name="Duranti S."/>
            <person name="Turroni F."/>
            <person name="Bottacini F."/>
            <person name="Mangifesta M."/>
            <person name="Sanchez B."/>
            <person name="Viappiani A."/>
            <person name="Mancabelli L."/>
            <person name="Taminiau B."/>
            <person name="Delcenserie V."/>
            <person name="Barrangou R."/>
            <person name="Margolles A."/>
            <person name="van Sinderen D."/>
            <person name="Ventura M."/>
        </authorList>
    </citation>
    <scope>NUCLEOTIDE SEQUENCE [LARGE SCALE GENOMIC DNA]</scope>
    <source>
        <strain evidence="15 16">LMG 11587</strain>
    </source>
</reference>
<evidence type="ECO:0000256" key="10">
    <source>
        <dbReference type="HAMAP-Rule" id="MF_02227"/>
    </source>
</evidence>
<proteinExistence type="inferred from homology"/>
<dbReference type="CDD" id="cd00429">
    <property type="entry name" value="RPE"/>
    <property type="match status" value="1"/>
</dbReference>
<comment type="cofactor">
    <cofactor evidence="2">
        <name>Mn(2+)</name>
        <dbReference type="ChEBI" id="CHEBI:29035"/>
    </cofactor>
</comment>
<dbReference type="HAMAP" id="MF_02227">
    <property type="entry name" value="RPE"/>
    <property type="match status" value="1"/>
</dbReference>
<accession>A0A087VU48</accession>
<feature type="active site" description="Proton acceptor" evidence="10 12">
    <location>
        <position position="33"/>
    </location>
</feature>
<dbReference type="SUPFAM" id="SSF51366">
    <property type="entry name" value="Ribulose-phoshate binding barrel"/>
    <property type="match status" value="1"/>
</dbReference>
<dbReference type="GeneID" id="91566050"/>
<evidence type="ECO:0000256" key="11">
    <source>
        <dbReference type="PIRNR" id="PIRNR001461"/>
    </source>
</evidence>
<dbReference type="GO" id="GO:0019323">
    <property type="term" value="P:pentose catabolic process"/>
    <property type="evidence" value="ECO:0007669"/>
    <property type="project" value="UniProtKB-UniRule"/>
</dbReference>
<dbReference type="InterPro" id="IPR011060">
    <property type="entry name" value="RibuloseP-bd_barrel"/>
</dbReference>
<dbReference type="InterPro" id="IPR000056">
    <property type="entry name" value="Ribul_P_3_epim-like"/>
</dbReference>
<evidence type="ECO:0000256" key="8">
    <source>
        <dbReference type="ARBA" id="ARBA00022723"/>
    </source>
</evidence>
<feature type="binding site" evidence="10 13">
    <location>
        <position position="31"/>
    </location>
    <ligand>
        <name>a divalent metal cation</name>
        <dbReference type="ChEBI" id="CHEBI:60240"/>
    </ligand>
</feature>
<dbReference type="NCBIfam" id="TIGR01163">
    <property type="entry name" value="rpe"/>
    <property type="match status" value="1"/>
</dbReference>
<dbReference type="Gene3D" id="3.20.20.70">
    <property type="entry name" value="Aldolase class I"/>
    <property type="match status" value="1"/>
</dbReference>
<evidence type="ECO:0000256" key="13">
    <source>
        <dbReference type="PIRSR" id="PIRSR001461-2"/>
    </source>
</evidence>
<feature type="binding site" evidence="10 14">
    <location>
        <position position="8"/>
    </location>
    <ligand>
        <name>substrate</name>
    </ligand>
</feature>
<comment type="function">
    <text evidence="10">Catalyzes the reversible epimerization of D-ribulose 5-phosphate to D-xylulose 5-phosphate.</text>
</comment>
<dbReference type="GO" id="GO:0005737">
    <property type="term" value="C:cytoplasm"/>
    <property type="evidence" value="ECO:0007669"/>
    <property type="project" value="UniProtKB-ARBA"/>
</dbReference>
<name>A0A087VU48_9BIFI</name>
<evidence type="ECO:0000256" key="2">
    <source>
        <dbReference type="ARBA" id="ARBA00001936"/>
    </source>
</evidence>
<feature type="active site" description="Proton donor" evidence="10 12">
    <location>
        <position position="173"/>
    </location>
</feature>
<keyword evidence="8 10" id="KW-0479">Metal-binding</keyword>
<feature type="binding site" evidence="10 14">
    <location>
        <begin position="195"/>
        <end position="196"/>
    </location>
    <ligand>
        <name>substrate</name>
    </ligand>
</feature>
<evidence type="ECO:0000256" key="9">
    <source>
        <dbReference type="ARBA" id="ARBA00023235"/>
    </source>
</evidence>
<feature type="binding site" evidence="10 14">
    <location>
        <position position="64"/>
    </location>
    <ligand>
        <name>substrate</name>
    </ligand>
</feature>
<dbReference type="InterPro" id="IPR026019">
    <property type="entry name" value="Ribul_P_3_epim"/>
</dbReference>